<feature type="transmembrane region" description="Helical" evidence="1">
    <location>
        <begin position="220"/>
        <end position="237"/>
    </location>
</feature>
<keyword evidence="5" id="KW-1185">Reference proteome</keyword>
<dbReference type="Proteomes" id="UP000092578">
    <property type="component" value="Unassembled WGS sequence"/>
</dbReference>
<dbReference type="PANTHER" id="PTHR45138:SF9">
    <property type="entry name" value="DIGUANYLATE CYCLASE DGCM-RELATED"/>
    <property type="match status" value="1"/>
</dbReference>
<dbReference type="InterPro" id="IPR000700">
    <property type="entry name" value="PAS-assoc_C"/>
</dbReference>
<evidence type="ECO:0000313" key="5">
    <source>
        <dbReference type="Proteomes" id="UP000092578"/>
    </source>
</evidence>
<accession>A0A1B9AGB6</accession>
<evidence type="ECO:0000313" key="4">
    <source>
        <dbReference type="EMBL" id="OCA82883.1"/>
    </source>
</evidence>
<dbReference type="PROSITE" id="PS50887">
    <property type="entry name" value="GGDEF"/>
    <property type="match status" value="1"/>
</dbReference>
<keyword evidence="1" id="KW-1133">Transmembrane helix</keyword>
<evidence type="ECO:0000259" key="2">
    <source>
        <dbReference type="PROSITE" id="PS50113"/>
    </source>
</evidence>
<dbReference type="FunFam" id="3.30.70.270:FF:000001">
    <property type="entry name" value="Diguanylate cyclase domain protein"/>
    <property type="match status" value="1"/>
</dbReference>
<name>A0A1B9AGB6_9BACI</name>
<dbReference type="Pfam" id="PF00990">
    <property type="entry name" value="GGDEF"/>
    <property type="match status" value="1"/>
</dbReference>
<dbReference type="RefSeq" id="WP_065411756.1">
    <property type="nucleotide sequence ID" value="NZ_MAYT01000029.1"/>
</dbReference>
<reference evidence="5" key="1">
    <citation type="submission" date="2016-05" db="EMBL/GenBank/DDBJ databases">
        <authorList>
            <person name="Liu B."/>
            <person name="Wang J."/>
            <person name="Zhu Y."/>
            <person name="Liu G."/>
            <person name="Chen Q."/>
            <person name="Chen Z."/>
            <person name="Lan J."/>
            <person name="Che J."/>
            <person name="Ge C."/>
            <person name="Shi H."/>
            <person name="Pan Z."/>
            <person name="Liu X."/>
        </authorList>
    </citation>
    <scope>NUCLEOTIDE SEQUENCE [LARGE SCALE GENOMIC DNA]</scope>
    <source>
        <strain evidence="5">FJAT-27215</strain>
    </source>
</reference>
<keyword evidence="1" id="KW-0472">Membrane</keyword>
<dbReference type="SMART" id="SM00267">
    <property type="entry name" value="GGDEF"/>
    <property type="match status" value="1"/>
</dbReference>
<feature type="domain" description="PAC" evidence="2">
    <location>
        <begin position="301"/>
        <end position="352"/>
    </location>
</feature>
<dbReference type="NCBIfam" id="TIGR00229">
    <property type="entry name" value="sensory_box"/>
    <property type="match status" value="1"/>
</dbReference>
<dbReference type="Pfam" id="PF16927">
    <property type="entry name" value="HisKA_7TM"/>
    <property type="match status" value="1"/>
</dbReference>
<dbReference type="CDD" id="cd00130">
    <property type="entry name" value="PAS"/>
    <property type="match status" value="1"/>
</dbReference>
<feature type="domain" description="GGDEF" evidence="3">
    <location>
        <begin position="384"/>
        <end position="517"/>
    </location>
</feature>
<dbReference type="Gene3D" id="3.30.70.270">
    <property type="match status" value="1"/>
</dbReference>
<dbReference type="InterPro" id="IPR031621">
    <property type="entry name" value="HisKA_7TM"/>
</dbReference>
<organism evidence="4 5">
    <name type="scientific">Pseudobacillus wudalianchiensis</name>
    <dbReference type="NCBI Taxonomy" id="1743143"/>
    <lineage>
        <taxon>Bacteria</taxon>
        <taxon>Bacillati</taxon>
        <taxon>Bacillota</taxon>
        <taxon>Bacilli</taxon>
        <taxon>Bacillales</taxon>
        <taxon>Bacillaceae</taxon>
        <taxon>Pseudobacillus</taxon>
    </lineage>
</organism>
<comment type="caution">
    <text evidence="4">The sequence shown here is derived from an EMBL/GenBank/DDBJ whole genome shotgun (WGS) entry which is preliminary data.</text>
</comment>
<dbReference type="AlphaFoldDB" id="A0A1B9AGB6"/>
<evidence type="ECO:0008006" key="6">
    <source>
        <dbReference type="Google" id="ProtNLM"/>
    </source>
</evidence>
<feature type="transmembrane region" description="Helical" evidence="1">
    <location>
        <begin position="67"/>
        <end position="90"/>
    </location>
</feature>
<feature type="transmembrane region" description="Helical" evidence="1">
    <location>
        <begin position="181"/>
        <end position="200"/>
    </location>
</feature>
<feature type="transmembrane region" description="Helical" evidence="1">
    <location>
        <begin position="38"/>
        <end position="55"/>
    </location>
</feature>
<dbReference type="SMART" id="SM00091">
    <property type="entry name" value="PAS"/>
    <property type="match status" value="1"/>
</dbReference>
<feature type="transmembrane region" description="Helical" evidence="1">
    <location>
        <begin position="102"/>
        <end position="126"/>
    </location>
</feature>
<dbReference type="SUPFAM" id="SSF55073">
    <property type="entry name" value="Nucleotide cyclase"/>
    <property type="match status" value="1"/>
</dbReference>
<dbReference type="Pfam" id="PF13426">
    <property type="entry name" value="PAS_9"/>
    <property type="match status" value="1"/>
</dbReference>
<dbReference type="CDD" id="cd01949">
    <property type="entry name" value="GGDEF"/>
    <property type="match status" value="1"/>
</dbReference>
<dbReference type="InterPro" id="IPR050469">
    <property type="entry name" value="Diguanylate_Cyclase"/>
</dbReference>
<dbReference type="PROSITE" id="PS50113">
    <property type="entry name" value="PAC"/>
    <property type="match status" value="1"/>
</dbReference>
<dbReference type="InterPro" id="IPR029787">
    <property type="entry name" value="Nucleotide_cyclase"/>
</dbReference>
<keyword evidence="1" id="KW-0812">Transmembrane</keyword>
<dbReference type="InterPro" id="IPR043128">
    <property type="entry name" value="Rev_trsase/Diguanyl_cyclase"/>
</dbReference>
<dbReference type="EMBL" id="MAYT01000029">
    <property type="protein sequence ID" value="OCA82883.1"/>
    <property type="molecule type" value="Genomic_DNA"/>
</dbReference>
<dbReference type="NCBIfam" id="TIGR00254">
    <property type="entry name" value="GGDEF"/>
    <property type="match status" value="1"/>
</dbReference>
<gene>
    <name evidence="4" type="ORF">A8F95_14245</name>
</gene>
<dbReference type="InterPro" id="IPR035965">
    <property type="entry name" value="PAS-like_dom_sf"/>
</dbReference>
<dbReference type="PANTHER" id="PTHR45138">
    <property type="entry name" value="REGULATORY COMPONENTS OF SENSORY TRANSDUCTION SYSTEM"/>
    <property type="match status" value="1"/>
</dbReference>
<dbReference type="GO" id="GO:0052621">
    <property type="term" value="F:diguanylate cyclase activity"/>
    <property type="evidence" value="ECO:0007669"/>
    <property type="project" value="TreeGrafter"/>
</dbReference>
<proteinExistence type="predicted"/>
<dbReference type="InterPro" id="IPR000160">
    <property type="entry name" value="GGDEF_dom"/>
</dbReference>
<protein>
    <recommendedName>
        <fullName evidence="6">Diguanylate cyclase</fullName>
    </recommendedName>
</protein>
<dbReference type="Gene3D" id="3.30.450.20">
    <property type="entry name" value="PAS domain"/>
    <property type="match status" value="1"/>
</dbReference>
<feature type="transmembrane region" description="Helical" evidence="1">
    <location>
        <begin position="146"/>
        <end position="169"/>
    </location>
</feature>
<dbReference type="SUPFAM" id="SSF55785">
    <property type="entry name" value="PYP-like sensor domain (PAS domain)"/>
    <property type="match status" value="1"/>
</dbReference>
<sequence length="527" mass="59749">MNLEIFRYVVIVSVSGVLSILLAIYAYTKRDVSSSSTIFIFMSCLSAIYIFGHAFELASRNLTEITLWLKVQYVGLPFIAPTCLVLILKYAGLEVFVKRKTLLLLFLIPTLTSLVSFTNDFHHLLYRSIYLRPEEGAMLADIVVGPWYIIHGSYTFGCLLLGACILLWYWKRTKDVYWKQIIPLLLGLILPMMASFLYLIGLSPHGMDPVPVVMCLTSALYLWAIFSSKLLILAPIARDRVFESMRDGVVVINSAHQIIDYNQAAESILSQLNSSSIGKNIEAILGEENQAIPYQYDNQKEEQEFEWINKETHKCYHVRVTPMFNDKKIMIGHIIVLSDITAQKTLEDQLKKLAYTDGLTQIYNRSYFIVKSQECMKQAIEKEKPLSILLFDIDYFKKINDRYGHSIGDSAICHVVSICKKHLQPTDVFGRYGGEEFVICLPYTAIHEAGRRAEKIRAHLTASPLQTDKGPLAITASFGVTEMRTAADTMDELLQEADQALYSSKESGRNAVHLAIGNSFVQWKENE</sequence>
<evidence type="ECO:0000259" key="3">
    <source>
        <dbReference type="PROSITE" id="PS50887"/>
    </source>
</evidence>
<feature type="transmembrane region" description="Helical" evidence="1">
    <location>
        <begin position="6"/>
        <end position="26"/>
    </location>
</feature>
<dbReference type="InterPro" id="IPR000014">
    <property type="entry name" value="PAS"/>
</dbReference>
<evidence type="ECO:0000256" key="1">
    <source>
        <dbReference type="SAM" id="Phobius"/>
    </source>
</evidence>